<evidence type="ECO:0000256" key="1">
    <source>
        <dbReference type="SAM" id="SignalP"/>
    </source>
</evidence>
<gene>
    <name evidence="2" type="ordered locus">SGRA_1266</name>
</gene>
<dbReference type="OrthoDB" id="826619at2"/>
<dbReference type="Proteomes" id="UP000007519">
    <property type="component" value="Chromosome"/>
</dbReference>
<evidence type="ECO:0000313" key="2">
    <source>
        <dbReference type="EMBL" id="AFC24001.1"/>
    </source>
</evidence>
<protein>
    <recommendedName>
        <fullName evidence="4">DUF1573 domain-containing protein</fullName>
    </recommendedName>
</protein>
<dbReference type="AlphaFoldDB" id="H6L587"/>
<keyword evidence="1" id="KW-0732">Signal</keyword>
<dbReference type="InterPro" id="IPR013783">
    <property type="entry name" value="Ig-like_fold"/>
</dbReference>
<reference evidence="2 3" key="1">
    <citation type="journal article" date="2012" name="Stand. Genomic Sci.">
        <title>Complete genome sequencing and analysis of Saprospira grandis str. Lewin, a predatory marine bacterium.</title>
        <authorList>
            <person name="Saw J.H."/>
            <person name="Yuryev A."/>
            <person name="Kanbe M."/>
            <person name="Hou S."/>
            <person name="Young A.G."/>
            <person name="Aizawa S."/>
            <person name="Alam M."/>
        </authorList>
    </citation>
    <scope>NUCLEOTIDE SEQUENCE [LARGE SCALE GENOMIC DNA]</scope>
    <source>
        <strain evidence="2 3">Lewin</strain>
    </source>
</reference>
<dbReference type="Pfam" id="PF07610">
    <property type="entry name" value="DUF1573"/>
    <property type="match status" value="1"/>
</dbReference>
<dbReference type="InterPro" id="IPR011467">
    <property type="entry name" value="DUF1573"/>
</dbReference>
<dbReference type="RefSeq" id="WP_015691646.1">
    <property type="nucleotide sequence ID" value="NC_016940.1"/>
</dbReference>
<name>H6L587_SAPGL</name>
<accession>H6L587</accession>
<sequence>MRIFKVIISFFFLLSCSPPPEVVADQPAPEPVEKEEVAAPPVAEPKPVVAIDSSGPKRAKKPSLRPAFPQFDSLAHDFGEVIQDSVLRHRFHFENTGERPLEIESVQGSCGCIQGSQPFLPIGPGEKSYIDVRFDSRGRQGAEYKYLLVNWKGNEEPLKLEVRAKVLLKEKK</sequence>
<dbReference type="PANTHER" id="PTHR37833:SF1">
    <property type="entry name" value="SIGNAL PEPTIDE PROTEIN"/>
    <property type="match status" value="1"/>
</dbReference>
<dbReference type="KEGG" id="sgn:SGRA_1266"/>
<organism evidence="2 3">
    <name type="scientific">Saprospira grandis (strain Lewin)</name>
    <dbReference type="NCBI Taxonomy" id="984262"/>
    <lineage>
        <taxon>Bacteria</taxon>
        <taxon>Pseudomonadati</taxon>
        <taxon>Bacteroidota</taxon>
        <taxon>Saprospiria</taxon>
        <taxon>Saprospirales</taxon>
        <taxon>Saprospiraceae</taxon>
        <taxon>Saprospira</taxon>
    </lineage>
</organism>
<keyword evidence="3" id="KW-1185">Reference proteome</keyword>
<dbReference type="PROSITE" id="PS51257">
    <property type="entry name" value="PROKAR_LIPOPROTEIN"/>
    <property type="match status" value="1"/>
</dbReference>
<dbReference type="Gene3D" id="2.60.40.10">
    <property type="entry name" value="Immunoglobulins"/>
    <property type="match status" value="1"/>
</dbReference>
<evidence type="ECO:0000313" key="3">
    <source>
        <dbReference type="Proteomes" id="UP000007519"/>
    </source>
</evidence>
<feature type="signal peptide" evidence="1">
    <location>
        <begin position="1"/>
        <end position="24"/>
    </location>
</feature>
<feature type="chain" id="PRO_5003603916" description="DUF1573 domain-containing protein" evidence="1">
    <location>
        <begin position="25"/>
        <end position="172"/>
    </location>
</feature>
<dbReference type="STRING" id="984262.SGRA_1266"/>
<dbReference type="EMBL" id="CP002831">
    <property type="protein sequence ID" value="AFC24001.1"/>
    <property type="molecule type" value="Genomic_DNA"/>
</dbReference>
<dbReference type="PANTHER" id="PTHR37833">
    <property type="entry name" value="LIPOPROTEIN-RELATED"/>
    <property type="match status" value="1"/>
</dbReference>
<proteinExistence type="predicted"/>
<dbReference type="HOGENOM" id="CLU_122784_0_1_10"/>
<evidence type="ECO:0008006" key="4">
    <source>
        <dbReference type="Google" id="ProtNLM"/>
    </source>
</evidence>